<dbReference type="EMBL" id="JADFTS010000009">
    <property type="protein sequence ID" value="KAF9588109.1"/>
    <property type="molecule type" value="Genomic_DNA"/>
</dbReference>
<evidence type="ECO:0000313" key="1">
    <source>
        <dbReference type="EMBL" id="KAF9588109.1"/>
    </source>
</evidence>
<comment type="caution">
    <text evidence="1">The sequence shown here is derived from an EMBL/GenBank/DDBJ whole genome shotgun (WGS) entry which is preliminary data.</text>
</comment>
<dbReference type="Proteomes" id="UP000631114">
    <property type="component" value="Unassembled WGS sequence"/>
</dbReference>
<dbReference type="OrthoDB" id="1305550at2759"/>
<accession>A0A835GWA5</accession>
<dbReference type="AlphaFoldDB" id="A0A835GWA5"/>
<name>A0A835GWA5_9MAGN</name>
<proteinExistence type="predicted"/>
<evidence type="ECO:0000313" key="2">
    <source>
        <dbReference type="Proteomes" id="UP000631114"/>
    </source>
</evidence>
<organism evidence="1 2">
    <name type="scientific">Coptis chinensis</name>
    <dbReference type="NCBI Taxonomy" id="261450"/>
    <lineage>
        <taxon>Eukaryota</taxon>
        <taxon>Viridiplantae</taxon>
        <taxon>Streptophyta</taxon>
        <taxon>Embryophyta</taxon>
        <taxon>Tracheophyta</taxon>
        <taxon>Spermatophyta</taxon>
        <taxon>Magnoliopsida</taxon>
        <taxon>Ranunculales</taxon>
        <taxon>Ranunculaceae</taxon>
        <taxon>Coptidoideae</taxon>
        <taxon>Coptis</taxon>
    </lineage>
</organism>
<reference evidence="1 2" key="1">
    <citation type="submission" date="2020-10" db="EMBL/GenBank/DDBJ databases">
        <title>The Coptis chinensis genome and diversification of protoberbering-type alkaloids.</title>
        <authorList>
            <person name="Wang B."/>
            <person name="Shu S."/>
            <person name="Song C."/>
            <person name="Liu Y."/>
        </authorList>
    </citation>
    <scope>NUCLEOTIDE SEQUENCE [LARGE SCALE GENOMIC DNA]</scope>
    <source>
        <strain evidence="1">HL-2020</strain>
        <tissue evidence="1">Leaf</tissue>
    </source>
</reference>
<protein>
    <submittedName>
        <fullName evidence="1">Uncharacterized protein</fullName>
    </submittedName>
</protein>
<sequence>MAIGDFNIVATSSKKKGGHHPNQRARNEFVDFINNNSLRDITTLGLRNIWLEHPQFMDLVRESWYEPMADAPIRLVMRKLKRLKITMKEWHKITY</sequence>
<keyword evidence="2" id="KW-1185">Reference proteome</keyword>
<gene>
    <name evidence="1" type="ORF">IFM89_007585</name>
</gene>